<dbReference type="Proteomes" id="UP000298127">
    <property type="component" value="Unassembled WGS sequence"/>
</dbReference>
<evidence type="ECO:0008006" key="5">
    <source>
        <dbReference type="Google" id="ProtNLM"/>
    </source>
</evidence>
<dbReference type="EMBL" id="SPQZ01000002">
    <property type="protein sequence ID" value="TFV98869.1"/>
    <property type="molecule type" value="Genomic_DNA"/>
</dbReference>
<organism evidence="3 4">
    <name type="scientific">Orlajensenia leifsoniae</name>
    <dbReference type="NCBI Taxonomy" id="2561933"/>
    <lineage>
        <taxon>Bacteria</taxon>
        <taxon>Bacillati</taxon>
        <taxon>Actinomycetota</taxon>
        <taxon>Actinomycetes</taxon>
        <taxon>Micrococcales</taxon>
        <taxon>Microbacteriaceae</taxon>
        <taxon>Orlajensenia</taxon>
    </lineage>
</organism>
<feature type="region of interest" description="Disordered" evidence="1">
    <location>
        <begin position="24"/>
        <end position="44"/>
    </location>
</feature>
<feature type="transmembrane region" description="Helical" evidence="2">
    <location>
        <begin position="55"/>
        <end position="79"/>
    </location>
</feature>
<comment type="caution">
    <text evidence="3">The sequence shown here is derived from an EMBL/GenBank/DDBJ whole genome shotgun (WGS) entry which is preliminary data.</text>
</comment>
<keyword evidence="2" id="KW-0812">Transmembrane</keyword>
<feature type="region of interest" description="Disordered" evidence="1">
    <location>
        <begin position="165"/>
        <end position="207"/>
    </location>
</feature>
<proteinExistence type="predicted"/>
<protein>
    <recommendedName>
        <fullName evidence="5">Cell division protein FtsL</fullName>
    </recommendedName>
</protein>
<evidence type="ECO:0000256" key="1">
    <source>
        <dbReference type="SAM" id="MobiDB-lite"/>
    </source>
</evidence>
<reference evidence="3 4" key="1">
    <citation type="journal article" date="2018" name="J. Microbiol.">
        <title>Leifsonia flava sp. nov., a novel actinobacterium isolated from the rhizosphere of Aquilegia viridiflora.</title>
        <authorList>
            <person name="Cai Y."/>
            <person name="Tao W.Z."/>
            <person name="Ma Y.J."/>
            <person name="Cheng J."/>
            <person name="Zhang M.Y."/>
            <person name="Zhang Y.X."/>
        </authorList>
    </citation>
    <scope>NUCLEOTIDE SEQUENCE [LARGE SCALE GENOMIC DNA]</scope>
    <source>
        <strain evidence="3 4">SYP-B2174</strain>
    </source>
</reference>
<keyword evidence="4" id="KW-1185">Reference proteome</keyword>
<keyword evidence="2" id="KW-0472">Membrane</keyword>
<gene>
    <name evidence="3" type="ORF">E4M00_05005</name>
</gene>
<keyword evidence="2" id="KW-1133">Transmembrane helix</keyword>
<evidence type="ECO:0000313" key="3">
    <source>
        <dbReference type="EMBL" id="TFV98869.1"/>
    </source>
</evidence>
<evidence type="ECO:0000313" key="4">
    <source>
        <dbReference type="Proteomes" id="UP000298127"/>
    </source>
</evidence>
<dbReference type="RefSeq" id="WP_135119396.1">
    <property type="nucleotide sequence ID" value="NZ_SPQZ01000002.1"/>
</dbReference>
<feature type="compositionally biased region" description="Low complexity" evidence="1">
    <location>
        <begin position="197"/>
        <end position="207"/>
    </location>
</feature>
<sequence>MNETLARAPQMPVWGSLAQSAAAPEPIQAPSATPSWRPSITIAPTRDQRRARPRLFYAIVAVSGVAAIFIAKLLLSVALSQGAYESSHAESELKHLQQNAQAVGEDLDRVKSPQYLAENAAALGMVTNAHPAYLRLSDGAVLGQPQAADSATGGAGNAVPNSLLTGVPLVTDPPPAAAEPAAKPAEKPATKTHKTTDAAATAGAAGTTEAATAAGAGVGPAGIPTPVTH</sequence>
<evidence type="ECO:0000256" key="2">
    <source>
        <dbReference type="SAM" id="Phobius"/>
    </source>
</evidence>
<dbReference type="AlphaFoldDB" id="A0A4Y9R2P4"/>
<name>A0A4Y9R2P4_9MICO</name>
<accession>A0A4Y9R2P4</accession>